<reference evidence="7 8" key="1">
    <citation type="journal article" date="2024" name="Nat. Commun.">
        <title>Phylogenomics reveals the evolutionary origins of lichenization in chlorophyte algae.</title>
        <authorList>
            <person name="Puginier C."/>
            <person name="Libourel C."/>
            <person name="Otte J."/>
            <person name="Skaloud P."/>
            <person name="Haon M."/>
            <person name="Grisel S."/>
            <person name="Petersen M."/>
            <person name="Berrin J.G."/>
            <person name="Delaux P.M."/>
            <person name="Dal Grande F."/>
            <person name="Keller J."/>
        </authorList>
    </citation>
    <scope>NUCLEOTIDE SEQUENCE [LARGE SCALE GENOMIC DNA]</scope>
    <source>
        <strain evidence="7 8">SAG 216-7</strain>
    </source>
</reference>
<keyword evidence="4 5" id="KW-0808">Transferase</keyword>
<keyword evidence="5" id="KW-0472">Membrane</keyword>
<evidence type="ECO:0000256" key="4">
    <source>
        <dbReference type="ARBA" id="ARBA00022679"/>
    </source>
</evidence>
<comment type="subcellular location">
    <subcellularLocation>
        <location evidence="5">Golgi apparatus</location>
        <location evidence="5">Golgi stack membrane</location>
        <topology evidence="5">Single-pass type II membrane protein</topology>
    </subcellularLocation>
</comment>
<dbReference type="InterPro" id="IPR001503">
    <property type="entry name" value="Glyco_trans_10"/>
</dbReference>
<keyword evidence="5" id="KW-0812">Transmembrane</keyword>
<dbReference type="EC" id="2.4.1.-" evidence="5"/>
<evidence type="ECO:0000256" key="3">
    <source>
        <dbReference type="ARBA" id="ARBA00022676"/>
    </source>
</evidence>
<organism evidence="7 8">
    <name type="scientific">Coccomyxa subellipsoidea</name>
    <dbReference type="NCBI Taxonomy" id="248742"/>
    <lineage>
        <taxon>Eukaryota</taxon>
        <taxon>Viridiplantae</taxon>
        <taxon>Chlorophyta</taxon>
        <taxon>core chlorophytes</taxon>
        <taxon>Trebouxiophyceae</taxon>
        <taxon>Trebouxiophyceae incertae sedis</taxon>
        <taxon>Coccomyxaceae</taxon>
        <taxon>Coccomyxa</taxon>
    </lineage>
</organism>
<evidence type="ECO:0000313" key="7">
    <source>
        <dbReference type="EMBL" id="KAK9917283.1"/>
    </source>
</evidence>
<gene>
    <name evidence="7" type="ORF">WJX75_002750</name>
</gene>
<proteinExistence type="inferred from homology"/>
<comment type="caution">
    <text evidence="7">The sequence shown here is derived from an EMBL/GenBank/DDBJ whole genome shotgun (WGS) entry which is preliminary data.</text>
</comment>
<dbReference type="EMBL" id="JALJOT010000002">
    <property type="protein sequence ID" value="KAK9917283.1"/>
    <property type="molecule type" value="Genomic_DNA"/>
</dbReference>
<keyword evidence="3 5" id="KW-0328">Glycosyltransferase</keyword>
<sequence length="307" mass="35199">MQSDALFYHGPNLCMAKDFRRVRVVKSHSSQLAVMMTMEASTNYPCFDDPVFMDQFDLEMSYRQDSQLPLSYMRSDQVESWTHDPLTSFEDRSDSPAYVQSNCQTMSGRDARVRRLMEFRDLHIRSYGSCLNTEGTSGTKESKIDIYQRHKICIVMENSIATDYVTEKLYDAFVAGCVPLYLGASNIAKLLPDPEAIIDCRKFGSTAALRKEILRVAGDKSVWESKVAWRTKPLSQLNPVFRAQVEGTKKPSMQCQLCSTVRDIQAGDSSLTQQFHSGWRYRSEWQVAEEMRELTSKLKDVLEMPWP</sequence>
<dbReference type="InterPro" id="IPR038577">
    <property type="entry name" value="GT10-like_C_sf"/>
</dbReference>
<evidence type="ECO:0000256" key="2">
    <source>
        <dbReference type="ARBA" id="ARBA00008919"/>
    </source>
</evidence>
<feature type="domain" description="Fucosyltransferase C-terminal" evidence="6">
    <location>
        <begin position="92"/>
        <end position="266"/>
    </location>
</feature>
<dbReference type="Gene3D" id="3.40.50.11660">
    <property type="entry name" value="Glycosyl transferase family 10, C-terminal domain"/>
    <property type="match status" value="1"/>
</dbReference>
<dbReference type="InterPro" id="IPR055270">
    <property type="entry name" value="Glyco_tran_10_C"/>
</dbReference>
<dbReference type="PANTHER" id="PTHR11929">
    <property type="entry name" value="ALPHA- 1,3 -FUCOSYLTRANSFERASE"/>
    <property type="match status" value="1"/>
</dbReference>
<name>A0ABR2YZK5_9CHLO</name>
<evidence type="ECO:0000256" key="1">
    <source>
        <dbReference type="ARBA" id="ARBA00004922"/>
    </source>
</evidence>
<evidence type="ECO:0000259" key="6">
    <source>
        <dbReference type="Pfam" id="PF00852"/>
    </source>
</evidence>
<dbReference type="Pfam" id="PF00852">
    <property type="entry name" value="Glyco_transf_10"/>
    <property type="match status" value="1"/>
</dbReference>
<dbReference type="PANTHER" id="PTHR11929:SF194">
    <property type="entry name" value="ALPHA-(1,3)-FUCOSYLTRANSFERASE 10"/>
    <property type="match status" value="1"/>
</dbReference>
<dbReference type="Proteomes" id="UP001491310">
    <property type="component" value="Unassembled WGS sequence"/>
</dbReference>
<comment type="pathway">
    <text evidence="1">Protein modification; protein glycosylation.</text>
</comment>
<keyword evidence="5" id="KW-0333">Golgi apparatus</keyword>
<comment type="similarity">
    <text evidence="2 5">Belongs to the glycosyltransferase 10 family.</text>
</comment>
<dbReference type="SUPFAM" id="SSF53756">
    <property type="entry name" value="UDP-Glycosyltransferase/glycogen phosphorylase"/>
    <property type="match status" value="1"/>
</dbReference>
<protein>
    <recommendedName>
        <fullName evidence="5">Fucosyltransferase</fullName>
        <ecNumber evidence="5">2.4.1.-</ecNumber>
    </recommendedName>
</protein>
<accession>A0ABR2YZK5</accession>
<evidence type="ECO:0000313" key="8">
    <source>
        <dbReference type="Proteomes" id="UP001491310"/>
    </source>
</evidence>
<keyword evidence="8" id="KW-1185">Reference proteome</keyword>
<evidence type="ECO:0000256" key="5">
    <source>
        <dbReference type="RuleBase" id="RU003832"/>
    </source>
</evidence>